<dbReference type="Proteomes" id="UP000557307">
    <property type="component" value="Unassembled WGS sequence"/>
</dbReference>
<protein>
    <recommendedName>
        <fullName evidence="5">Tape measure protein</fullName>
    </recommendedName>
</protein>
<feature type="region of interest" description="Disordered" evidence="2">
    <location>
        <begin position="533"/>
        <end position="556"/>
    </location>
</feature>
<dbReference type="PANTHER" id="PTHR16171:SF7">
    <property type="entry name" value="DNA REPAIR PROTEIN RAD2"/>
    <property type="match status" value="1"/>
</dbReference>
<evidence type="ECO:0000256" key="1">
    <source>
        <dbReference type="SAM" id="Coils"/>
    </source>
</evidence>
<feature type="compositionally biased region" description="Basic and acidic residues" evidence="2">
    <location>
        <begin position="533"/>
        <end position="555"/>
    </location>
</feature>
<dbReference type="PANTHER" id="PTHR16171">
    <property type="entry name" value="DNA REPAIR PROTEIN COMPLEMENTING XP-G CELLS-RELATED"/>
    <property type="match status" value="1"/>
</dbReference>
<gene>
    <name evidence="3" type="ORF">HNQ92_005281</name>
</gene>
<feature type="coiled-coil region" evidence="1">
    <location>
        <begin position="962"/>
        <end position="1092"/>
    </location>
</feature>
<feature type="coiled-coil region" evidence="1">
    <location>
        <begin position="681"/>
        <end position="726"/>
    </location>
</feature>
<feature type="coiled-coil region" evidence="1">
    <location>
        <begin position="1258"/>
        <end position="1285"/>
    </location>
</feature>
<evidence type="ECO:0000313" key="4">
    <source>
        <dbReference type="Proteomes" id="UP000557307"/>
    </source>
</evidence>
<name>A0A840U5M0_9BACT</name>
<feature type="coiled-coil region" evidence="1">
    <location>
        <begin position="14"/>
        <end position="131"/>
    </location>
</feature>
<evidence type="ECO:0000313" key="3">
    <source>
        <dbReference type="EMBL" id="MBB5287119.1"/>
    </source>
</evidence>
<dbReference type="RefSeq" id="WP_184178906.1">
    <property type="nucleotide sequence ID" value="NZ_JACHGF010000014.1"/>
</dbReference>
<reference evidence="3 4" key="1">
    <citation type="submission" date="2020-08" db="EMBL/GenBank/DDBJ databases">
        <title>Genomic Encyclopedia of Type Strains, Phase IV (KMG-IV): sequencing the most valuable type-strain genomes for metagenomic binning, comparative biology and taxonomic classification.</title>
        <authorList>
            <person name="Goeker M."/>
        </authorList>
    </citation>
    <scope>NUCLEOTIDE SEQUENCE [LARGE SCALE GENOMIC DNA]</scope>
    <source>
        <strain evidence="3 4">DSM 105074</strain>
    </source>
</reference>
<evidence type="ECO:0000256" key="2">
    <source>
        <dbReference type="SAM" id="MobiDB-lite"/>
    </source>
</evidence>
<feature type="coiled-coil region" evidence="1">
    <location>
        <begin position="622"/>
        <end position="649"/>
    </location>
</feature>
<comment type="caution">
    <text evidence="3">The sequence shown here is derived from an EMBL/GenBank/DDBJ whole genome shotgun (WGS) entry which is preliminary data.</text>
</comment>
<organism evidence="3 4">
    <name type="scientific">Rhabdobacter roseus</name>
    <dbReference type="NCBI Taxonomy" id="1655419"/>
    <lineage>
        <taxon>Bacteria</taxon>
        <taxon>Pseudomonadati</taxon>
        <taxon>Bacteroidota</taxon>
        <taxon>Cytophagia</taxon>
        <taxon>Cytophagales</taxon>
        <taxon>Cytophagaceae</taxon>
        <taxon>Rhabdobacter</taxon>
    </lineage>
</organism>
<proteinExistence type="predicted"/>
<sequence length="1398" mass="152712">MIGDVLTLEMRGEAVQLQKTLDGLNKEAKDLRKTIAEIEKNGGKGSEEWQKYKNQLKETQQEAQKLAKELKTMDVSKMTMRQLEQHAKDLAKELKNADRSSQDFAKNAKRLGEVEKELGKAKKQAADLKNEGEGLGKPGLWSKISTGAKSVGTAFQGFLALQVVQWLFNVGKAVFDTTAKFEGYEKSLAATYQATMKKEEAEKAAAASMKALAQIAKDTPLTLDEVTKGYVSLATRGLRPGEEQMKRLIDVSTKSRLPLDQLGEAIKDINNNERWSEFGIKVKTSGDKISTTVNGVTQSFERSEQGAMDMVVALGSVPGTFQFAGQAMDSLGGKSSNVEDAMGALMRTIGTRLAPIFMALLSAIETGINWLGELIDASDPVTKVFEDIYEAVGDVVSSFMHFISSIIPDFIKGGVSLDSVMKYVAIAFRAVLTPTHVAIGALRLLYDAMAGVVEGAKGLYKAFTGDLAGAAESFAKSKSNFASIGTHATDTFEKIKKGWTEAFVDQPQKDSTKAALAAETAEEKRQRLILDAQRKAQDAREEAEKKAAGKREKSQQKTLELIAQLEGEHDQQVAKNSLETEEAKIQEKKRKRLKEVDDSLADEKTKEKARALIIRNADAELHQVREKDNKKALELMAQLEAEHDQKVADNSLEIEESKIREKQRKRTKEIQDSRADEAVKAQAIEAINRTAEADLEKVRLEFRQKRQKADDEAAQKRLEAENVIREQERRAEAAVYDFREMQARGNATKLAAIRKERLDTELRLTQEKLAAEMLAEQAKATRDIADAELLARTLNAIDDRYQQESLLATAQAAEKKKAIDKDLHEQKQANRQAYSNMFSALLRGDVDGFVSAAQSKVQHHKAAWQEKLSADMGSYQMGADMAQQAVNFLNDLAQRRAERAIALANQERDEKVVILQNELSVTESLISSHSQYVTDLKTAEKDRLAELQRVLTSETASEEEKRDAMKRYYSEQLQQMKEAEEQKIADLQRMANLAKTEDEKAAIEAKIAMAKEESAEKIRLAEEELEAKKATIDELSEFTTETTEAALTEAKTASEKQVTMAEDEAVKKASMKEELEELIAAENRKARATEAAEKKKAWEAQKKADIATALITGALAILKALANFFPLNIVLAAVAGVTTAIQINKIKNQPMPSFDHGGFVAQGGKHGSQYGDGGIALIDRASGREVGEMEGDEAIISAKQTAANWPLIQRMFQNARTPGKAAAPVADLAGAPPMAFRDGGRFESPYFERGMYLFGGKKKKAEAAAREAEQEAAKAQADADAAMGDLDFDGSAYGGVDGGGAGITGDTGAAQAAHEAAQRQGEKQLELLQGILEETEANGSTLTELVQAVKAVKGAVDSVQSAVQENVSATRGVEGAVNAANTHGRFSELIGAISSLGG</sequence>
<dbReference type="EMBL" id="JACHGF010000014">
    <property type="protein sequence ID" value="MBB5287119.1"/>
    <property type="molecule type" value="Genomic_DNA"/>
</dbReference>
<dbReference type="GO" id="GO:0004520">
    <property type="term" value="F:DNA endonuclease activity"/>
    <property type="evidence" value="ECO:0007669"/>
    <property type="project" value="TreeGrafter"/>
</dbReference>
<evidence type="ECO:0008006" key="5">
    <source>
        <dbReference type="Google" id="ProtNLM"/>
    </source>
</evidence>
<keyword evidence="4" id="KW-1185">Reference proteome</keyword>
<dbReference type="GO" id="GO:0003697">
    <property type="term" value="F:single-stranded DNA binding"/>
    <property type="evidence" value="ECO:0007669"/>
    <property type="project" value="TreeGrafter"/>
</dbReference>
<keyword evidence="1" id="KW-0175">Coiled coil</keyword>
<accession>A0A840U5M0</accession>